<dbReference type="PANTHER" id="PTHR43236:SF1">
    <property type="entry name" value="BLL7220 PROTEIN"/>
    <property type="match status" value="1"/>
</dbReference>
<organism evidence="2 3">
    <name type="scientific">[Clostridium] fimetarium</name>
    <dbReference type="NCBI Taxonomy" id="99656"/>
    <lineage>
        <taxon>Bacteria</taxon>
        <taxon>Bacillati</taxon>
        <taxon>Bacillota</taxon>
        <taxon>Clostridia</taxon>
        <taxon>Lachnospirales</taxon>
        <taxon>Lachnospiraceae</taxon>
    </lineage>
</organism>
<dbReference type="PANTHER" id="PTHR43236">
    <property type="entry name" value="ANTITOXIN HIGA1"/>
    <property type="match status" value="1"/>
</dbReference>
<dbReference type="OrthoDB" id="9816277at2"/>
<dbReference type="Proteomes" id="UP000199701">
    <property type="component" value="Unassembled WGS sequence"/>
</dbReference>
<dbReference type="STRING" id="99656.SAMN05421659_109143"/>
<keyword evidence="3" id="KW-1185">Reference proteome</keyword>
<dbReference type="EMBL" id="FOJI01000009">
    <property type="protein sequence ID" value="SEW31378.1"/>
    <property type="molecule type" value="Genomic_DNA"/>
</dbReference>
<evidence type="ECO:0000313" key="2">
    <source>
        <dbReference type="EMBL" id="SEW31378.1"/>
    </source>
</evidence>
<dbReference type="Gene3D" id="1.10.10.2910">
    <property type="match status" value="1"/>
</dbReference>
<accession>A0A1I0QUR7</accession>
<sequence>MHNNVMYKVEEARNFFEIKEFPSNFFNLIEDKGNYIEKYNLLIFKEDIGKLSGFIGYGDNELTTICINYKRPIGHQNFTLAHEIGHWFLHRGQAISDTDANMASMYAEEKEANEFASEILYPAKCIDKDYDKIMSLGLLEDDKRKELAIEVDELCHKYCLSFDNVLRKMLYRSNIGDRLKTVKKEIVKALGCTLSNYFQKDYYVVNEELQEYKEYQIPYDLLKKYVEQLKKDNKIGTATAEAILFRNGLLDK</sequence>
<evidence type="ECO:0000313" key="3">
    <source>
        <dbReference type="Proteomes" id="UP000199701"/>
    </source>
</evidence>
<feature type="domain" description="IrrE N-terminal-like" evidence="1">
    <location>
        <begin position="37"/>
        <end position="124"/>
    </location>
</feature>
<name>A0A1I0QUR7_9FIRM</name>
<dbReference type="RefSeq" id="WP_092454510.1">
    <property type="nucleotide sequence ID" value="NZ_FOJI01000009.1"/>
</dbReference>
<evidence type="ECO:0000259" key="1">
    <source>
        <dbReference type="Pfam" id="PF06114"/>
    </source>
</evidence>
<gene>
    <name evidence="2" type="ORF">SAMN05421659_109143</name>
</gene>
<protein>
    <recommendedName>
        <fullName evidence="1">IrrE N-terminal-like domain-containing protein</fullName>
    </recommendedName>
</protein>
<dbReference type="InterPro" id="IPR010359">
    <property type="entry name" value="IrrE_HExxH"/>
</dbReference>
<reference evidence="2 3" key="1">
    <citation type="submission" date="2016-10" db="EMBL/GenBank/DDBJ databases">
        <authorList>
            <person name="de Groot N.N."/>
        </authorList>
    </citation>
    <scope>NUCLEOTIDE SEQUENCE [LARGE SCALE GENOMIC DNA]</scope>
    <source>
        <strain evidence="2 3">DSM 9179</strain>
    </source>
</reference>
<dbReference type="AlphaFoldDB" id="A0A1I0QUR7"/>
<dbReference type="InterPro" id="IPR052345">
    <property type="entry name" value="Rad_response_metalloprotease"/>
</dbReference>
<dbReference type="Pfam" id="PF06114">
    <property type="entry name" value="Peptidase_M78"/>
    <property type="match status" value="1"/>
</dbReference>
<proteinExistence type="predicted"/>